<feature type="region of interest" description="Disordered" evidence="1">
    <location>
        <begin position="246"/>
        <end position="276"/>
    </location>
</feature>
<accession>A0AAD4V5A4</accession>
<dbReference type="AlphaFoldDB" id="A0AAD4V5A4"/>
<sequence>MSKNFNFNKTEFKGNNMKKESYEGSRLGSARSGSAAELSQLLAGGRKTENWNEPSNWGTNSQPARTVDNLKTRTSVISPTRADYPIKGLQQHPVKDAPGSDSSKYLKYLYPSSKSGELHQARPRAGSAWVCREIPGTEKLHTRAHPSGYRFYSTSGTHYSTTPRSNSDGKWSESASETHGFNPELHGFDPATTVDMVVVQPRKQLEGKESYLLQVTAQLEMAGNVAGDVGSFSWFSRRRHRRLPGFRSEKRGGLGRGGRDEAFARNGASNGGRTAKFSPSEILAKNSKRGGGTWGATSALSYPRSTQVAPHMSNLPSTPQVDVPEHEKDQACTSFMISLFKSPMRWAKYPTQPFLSNLFALMAKMRQDWRTLRSPQNTTSGCPGLLSATSFRNNPPIHGVPPTNPFPR</sequence>
<keyword evidence="3" id="KW-1185">Reference proteome</keyword>
<feature type="compositionally biased region" description="Polar residues" evidence="1">
    <location>
        <begin position="51"/>
        <end position="64"/>
    </location>
</feature>
<comment type="caution">
    <text evidence="2">The sequence shown here is derived from an EMBL/GenBank/DDBJ whole genome shotgun (WGS) entry which is preliminary data.</text>
</comment>
<feature type="compositionally biased region" description="Polar residues" evidence="1">
    <location>
        <begin position="373"/>
        <end position="393"/>
    </location>
</feature>
<feature type="region of interest" description="Disordered" evidence="1">
    <location>
        <begin position="373"/>
        <end position="408"/>
    </location>
</feature>
<evidence type="ECO:0000313" key="2">
    <source>
        <dbReference type="EMBL" id="KAI5318148.1"/>
    </source>
</evidence>
<name>A0AAD4V5A4_PRUDU</name>
<dbReference type="EMBL" id="JAJFAZ020000007">
    <property type="protein sequence ID" value="KAI5318148.1"/>
    <property type="molecule type" value="Genomic_DNA"/>
</dbReference>
<feature type="compositionally biased region" description="Low complexity" evidence="1">
    <location>
        <begin position="24"/>
        <end position="39"/>
    </location>
</feature>
<gene>
    <name evidence="2" type="ORF">L3X38_037856</name>
</gene>
<proteinExistence type="predicted"/>
<organism evidence="2 3">
    <name type="scientific">Prunus dulcis</name>
    <name type="common">Almond</name>
    <name type="synonym">Amygdalus dulcis</name>
    <dbReference type="NCBI Taxonomy" id="3755"/>
    <lineage>
        <taxon>Eukaryota</taxon>
        <taxon>Viridiplantae</taxon>
        <taxon>Streptophyta</taxon>
        <taxon>Embryophyta</taxon>
        <taxon>Tracheophyta</taxon>
        <taxon>Spermatophyta</taxon>
        <taxon>Magnoliopsida</taxon>
        <taxon>eudicotyledons</taxon>
        <taxon>Gunneridae</taxon>
        <taxon>Pentapetalae</taxon>
        <taxon>rosids</taxon>
        <taxon>fabids</taxon>
        <taxon>Rosales</taxon>
        <taxon>Rosaceae</taxon>
        <taxon>Amygdaloideae</taxon>
        <taxon>Amygdaleae</taxon>
        <taxon>Prunus</taxon>
    </lineage>
</organism>
<evidence type="ECO:0000256" key="1">
    <source>
        <dbReference type="SAM" id="MobiDB-lite"/>
    </source>
</evidence>
<protein>
    <submittedName>
        <fullName evidence="2">Uncharacterized protein</fullName>
    </submittedName>
</protein>
<feature type="region of interest" description="Disordered" evidence="1">
    <location>
        <begin position="1"/>
        <end position="68"/>
    </location>
</feature>
<feature type="region of interest" description="Disordered" evidence="1">
    <location>
        <begin position="159"/>
        <end position="178"/>
    </location>
</feature>
<feature type="compositionally biased region" description="Basic and acidic residues" evidence="1">
    <location>
        <begin position="247"/>
        <end position="263"/>
    </location>
</feature>
<feature type="compositionally biased region" description="Pro residues" evidence="1">
    <location>
        <begin position="398"/>
        <end position="408"/>
    </location>
</feature>
<evidence type="ECO:0000313" key="3">
    <source>
        <dbReference type="Proteomes" id="UP001054821"/>
    </source>
</evidence>
<reference evidence="2 3" key="1">
    <citation type="journal article" date="2022" name="G3 (Bethesda)">
        <title>Whole-genome sequence and methylome profiling of the almond [Prunus dulcis (Mill.) D.A. Webb] cultivar 'Nonpareil'.</title>
        <authorList>
            <person name="D'Amico-Willman K.M."/>
            <person name="Ouma W.Z."/>
            <person name="Meulia T."/>
            <person name="Sideli G.M."/>
            <person name="Gradziel T.M."/>
            <person name="Fresnedo-Ramirez J."/>
        </authorList>
    </citation>
    <scope>NUCLEOTIDE SEQUENCE [LARGE SCALE GENOMIC DNA]</scope>
    <source>
        <strain evidence="2">Clone GOH B32 T37-40</strain>
    </source>
</reference>
<dbReference type="Proteomes" id="UP001054821">
    <property type="component" value="Chromosome 7"/>
</dbReference>